<sequence>MRKLINNPDNLAVELIDGFCLTNKSKVKRIAPHVCARVDAPIKGKVGIVIGGGAGHEPLFLEFIGKGMADASVHGQVFTAPTPDKVLDAIKAADSGEGVIMIYNNYAGDVMNFDMGQDFARLEGHKVETVLINDEISAFPVDQAEERRGTTADHLVIHVAGAAAEAGMGFDDLKALIERAVFNCRSLGVSTSECTLPETGLKTFELPEGRMEFGMGIHGEAGIEQVDLMTADATAERLCDAIIADLPFQSGDDIIALVNGYGATTRMEMFIVMRHMHKYLESKGMSIHETELGEFCTAQEMAGVSVTLMRLDDELKEYYDMPADSPGYVKA</sequence>
<dbReference type="STRING" id="313628.LNTAR_01932"/>
<dbReference type="GO" id="GO:0019563">
    <property type="term" value="P:glycerol catabolic process"/>
    <property type="evidence" value="ECO:0007669"/>
    <property type="project" value="TreeGrafter"/>
</dbReference>
<dbReference type="GO" id="GO:0004371">
    <property type="term" value="F:glycerone kinase activity"/>
    <property type="evidence" value="ECO:0007669"/>
    <property type="project" value="InterPro"/>
</dbReference>
<dbReference type="FunFam" id="3.40.50.10440:FF:000001">
    <property type="entry name" value="Dihydroxyacetone kinase, DhaK subunit"/>
    <property type="match status" value="1"/>
</dbReference>
<dbReference type="PANTHER" id="PTHR28629:SF4">
    <property type="entry name" value="TRIOKINASE_FMN CYCLASE"/>
    <property type="match status" value="1"/>
</dbReference>
<organism evidence="2 3">
    <name type="scientific">Lentisphaera araneosa HTCC2155</name>
    <dbReference type="NCBI Taxonomy" id="313628"/>
    <lineage>
        <taxon>Bacteria</taxon>
        <taxon>Pseudomonadati</taxon>
        <taxon>Lentisphaerota</taxon>
        <taxon>Lentisphaeria</taxon>
        <taxon>Lentisphaerales</taxon>
        <taxon>Lentisphaeraceae</taxon>
        <taxon>Lentisphaera</taxon>
    </lineage>
</organism>
<accession>A6DNZ6</accession>
<gene>
    <name evidence="2" type="ORF">LNTAR_01932</name>
</gene>
<comment type="caution">
    <text evidence="2">The sequence shown here is derived from an EMBL/GenBank/DDBJ whole genome shotgun (WGS) entry which is preliminary data.</text>
</comment>
<keyword evidence="2" id="KW-0418">Kinase</keyword>
<keyword evidence="2" id="KW-0808">Transferase</keyword>
<dbReference type="AlphaFoldDB" id="A6DNZ6"/>
<dbReference type="SUPFAM" id="SSF82549">
    <property type="entry name" value="DAK1/DegV-like"/>
    <property type="match status" value="1"/>
</dbReference>
<keyword evidence="3" id="KW-1185">Reference proteome</keyword>
<evidence type="ECO:0000313" key="2">
    <source>
        <dbReference type="EMBL" id="EDM26528.1"/>
    </source>
</evidence>
<protein>
    <submittedName>
        <fullName evidence="2">Dihydroxyacetone kinase</fullName>
    </submittedName>
</protein>
<feature type="domain" description="DhaK" evidence="1">
    <location>
        <begin position="7"/>
        <end position="328"/>
    </location>
</feature>
<reference evidence="2 3" key="1">
    <citation type="journal article" date="2010" name="J. Bacteriol.">
        <title>Genome sequence of Lentisphaera araneosa HTCC2155T, the type species of the order Lentisphaerales in the phylum Lentisphaerae.</title>
        <authorList>
            <person name="Thrash J.C."/>
            <person name="Cho J.C."/>
            <person name="Vergin K.L."/>
            <person name="Morris R.M."/>
            <person name="Giovannoni S.J."/>
        </authorList>
    </citation>
    <scope>NUCLEOTIDE SEQUENCE [LARGE SCALE GENOMIC DNA]</scope>
    <source>
        <strain evidence="2 3">HTCC2155</strain>
    </source>
</reference>
<dbReference type="Proteomes" id="UP000004947">
    <property type="component" value="Unassembled WGS sequence"/>
</dbReference>
<dbReference type="eggNOG" id="COG2376">
    <property type="taxonomic scope" value="Bacteria"/>
</dbReference>
<dbReference type="Gene3D" id="3.30.1180.20">
    <property type="entry name" value="Dihydroxyacetone kinase, domain 2"/>
    <property type="match status" value="1"/>
</dbReference>
<dbReference type="RefSeq" id="WP_007279580.1">
    <property type="nucleotide sequence ID" value="NZ_ABCK01000015.1"/>
</dbReference>
<dbReference type="PANTHER" id="PTHR28629">
    <property type="entry name" value="TRIOKINASE/FMN CYCLASE"/>
    <property type="match status" value="1"/>
</dbReference>
<dbReference type="PROSITE" id="PS51481">
    <property type="entry name" value="DHAK"/>
    <property type="match status" value="1"/>
</dbReference>
<proteinExistence type="predicted"/>
<dbReference type="EMBL" id="ABCK01000015">
    <property type="protein sequence ID" value="EDM26528.1"/>
    <property type="molecule type" value="Genomic_DNA"/>
</dbReference>
<evidence type="ECO:0000313" key="3">
    <source>
        <dbReference type="Proteomes" id="UP000004947"/>
    </source>
</evidence>
<dbReference type="Pfam" id="PF02733">
    <property type="entry name" value="Dak1"/>
    <property type="match status" value="1"/>
</dbReference>
<evidence type="ECO:0000259" key="1">
    <source>
        <dbReference type="PROSITE" id="PS51481"/>
    </source>
</evidence>
<dbReference type="Gene3D" id="3.40.50.10440">
    <property type="entry name" value="Dihydroxyacetone kinase, domain 1"/>
    <property type="match status" value="1"/>
</dbReference>
<dbReference type="GO" id="GO:0005829">
    <property type="term" value="C:cytosol"/>
    <property type="evidence" value="ECO:0007669"/>
    <property type="project" value="TreeGrafter"/>
</dbReference>
<name>A6DNZ6_9BACT</name>
<dbReference type="OrthoDB" id="9806345at2"/>
<dbReference type="InterPro" id="IPR050861">
    <property type="entry name" value="Dihydroxyacetone_Kinase"/>
</dbReference>
<dbReference type="InterPro" id="IPR004006">
    <property type="entry name" value="DhaK_dom"/>
</dbReference>